<dbReference type="PRINTS" id="PR00320">
    <property type="entry name" value="GPROTEINBRPT"/>
</dbReference>
<comment type="caution">
    <text evidence="5">The sequence shown here is derived from an EMBL/GenBank/DDBJ whole genome shotgun (WGS) entry which is preliminary data.</text>
</comment>
<dbReference type="Gene3D" id="2.130.10.10">
    <property type="entry name" value="YVTN repeat-like/Quinoprotein amine dehydrogenase"/>
    <property type="match status" value="3"/>
</dbReference>
<dbReference type="InterPro" id="IPR015943">
    <property type="entry name" value="WD40/YVTN_repeat-like_dom_sf"/>
</dbReference>
<accession>A0A813H1K0</accession>
<dbReference type="OMA" id="HPRTVFG"/>
<feature type="repeat" description="WD" evidence="3">
    <location>
        <begin position="211"/>
        <end position="245"/>
    </location>
</feature>
<keyword evidence="6" id="KW-1185">Reference proteome</keyword>
<dbReference type="SUPFAM" id="SSF50978">
    <property type="entry name" value="WD40 repeat-like"/>
    <property type="match status" value="1"/>
</dbReference>
<gene>
    <name evidence="5" type="ORF">PGLA1383_LOCUS47637</name>
</gene>
<feature type="repeat" description="WD" evidence="3">
    <location>
        <begin position="168"/>
        <end position="210"/>
    </location>
</feature>
<dbReference type="PANTHER" id="PTHR19879">
    <property type="entry name" value="TRANSCRIPTION INITIATION FACTOR TFIID"/>
    <property type="match status" value="1"/>
</dbReference>
<dbReference type="PROSITE" id="PS50294">
    <property type="entry name" value="WD_REPEATS_REGION"/>
    <property type="match status" value="4"/>
</dbReference>
<keyword evidence="1 3" id="KW-0853">WD repeat</keyword>
<reference evidence="5" key="1">
    <citation type="submission" date="2021-02" db="EMBL/GenBank/DDBJ databases">
        <authorList>
            <person name="Dougan E. K."/>
            <person name="Rhodes N."/>
            <person name="Thang M."/>
            <person name="Chan C."/>
        </authorList>
    </citation>
    <scope>NUCLEOTIDE SEQUENCE</scope>
</reference>
<dbReference type="InterPro" id="IPR020472">
    <property type="entry name" value="WD40_PAC1"/>
</dbReference>
<dbReference type="InterPro" id="IPR019775">
    <property type="entry name" value="WD40_repeat_CS"/>
</dbReference>
<dbReference type="Pfam" id="PF00400">
    <property type="entry name" value="WD40"/>
    <property type="match status" value="5"/>
</dbReference>
<dbReference type="InterPro" id="IPR001680">
    <property type="entry name" value="WD40_rpt"/>
</dbReference>
<evidence type="ECO:0000256" key="1">
    <source>
        <dbReference type="ARBA" id="ARBA00022574"/>
    </source>
</evidence>
<dbReference type="SMART" id="SM00320">
    <property type="entry name" value="WD40"/>
    <property type="match status" value="7"/>
</dbReference>
<feature type="repeat" description="WD" evidence="3">
    <location>
        <begin position="34"/>
        <end position="74"/>
    </location>
</feature>
<dbReference type="AlphaFoldDB" id="A0A813H1K0"/>
<evidence type="ECO:0000313" key="5">
    <source>
        <dbReference type="EMBL" id="CAE8631545.1"/>
    </source>
</evidence>
<feature type="repeat" description="WD" evidence="3">
    <location>
        <begin position="314"/>
        <end position="346"/>
    </location>
</feature>
<dbReference type="PANTHER" id="PTHR19879:SF9">
    <property type="entry name" value="TRANSCRIPTION INITIATION FACTOR TFIID SUBUNIT 5"/>
    <property type="match status" value="1"/>
</dbReference>
<dbReference type="OrthoDB" id="427795at2759"/>
<dbReference type="Proteomes" id="UP000654075">
    <property type="component" value="Unassembled WGS sequence"/>
</dbReference>
<name>A0A813H1K0_POLGL</name>
<dbReference type="CDD" id="cd00200">
    <property type="entry name" value="WD40"/>
    <property type="match status" value="1"/>
</dbReference>
<evidence type="ECO:0000256" key="4">
    <source>
        <dbReference type="SAM" id="MobiDB-lite"/>
    </source>
</evidence>
<feature type="region of interest" description="Disordered" evidence="4">
    <location>
        <begin position="403"/>
        <end position="428"/>
    </location>
</feature>
<evidence type="ECO:0000256" key="2">
    <source>
        <dbReference type="ARBA" id="ARBA00022737"/>
    </source>
</evidence>
<dbReference type="PROSITE" id="PS50082">
    <property type="entry name" value="WD_REPEATS_2"/>
    <property type="match status" value="5"/>
</dbReference>
<evidence type="ECO:0000256" key="3">
    <source>
        <dbReference type="PROSITE-ProRule" id="PRU00221"/>
    </source>
</evidence>
<dbReference type="InterPro" id="IPR036322">
    <property type="entry name" value="WD40_repeat_dom_sf"/>
</dbReference>
<evidence type="ECO:0000313" key="6">
    <source>
        <dbReference type="Proteomes" id="UP000654075"/>
    </source>
</evidence>
<dbReference type="EMBL" id="CAJNNV010030159">
    <property type="protein sequence ID" value="CAE8631545.1"/>
    <property type="molecule type" value="Genomic_DNA"/>
</dbReference>
<proteinExistence type="predicted"/>
<organism evidence="5 6">
    <name type="scientific">Polarella glacialis</name>
    <name type="common">Dinoflagellate</name>
    <dbReference type="NCBI Taxonomy" id="89957"/>
    <lineage>
        <taxon>Eukaryota</taxon>
        <taxon>Sar</taxon>
        <taxon>Alveolata</taxon>
        <taxon>Dinophyceae</taxon>
        <taxon>Suessiales</taxon>
        <taxon>Suessiaceae</taxon>
        <taxon>Polarella</taxon>
    </lineage>
</organism>
<dbReference type="PROSITE" id="PS00678">
    <property type="entry name" value="WD_REPEATS_1"/>
    <property type="match status" value="3"/>
</dbReference>
<keyword evidence="2" id="KW-0677">Repeat</keyword>
<sequence>MSEAHLLATGFDDQLGFGDAEGPTSTRPGFLGTLRGHGAAIYALAISEEGWLASGARDDQVNLWNLSARAGASTLPSRPGLRLEGHKAGVTALAFAPKVLVSGSADNTTRIWELPSGRTLHVIAHPRTVFGVAIRPPEESSDGEFATACWDGVVRTFDLRTGSEKARFDLHQGGLYSVAYSPLDGSLLATASADRTVRIWDLRRMELLWTLRGHKDHVTSVDWSPTKPYTLASGSWDRRFRLWEIPTQEVEGCRSALACSSSLAPKWMARHPQLIWRVAFAPGGTQVATCHGAVGQSPTVVIYDAASGRVLRQLGRHKDTPLTIAWSPDGLYLASAGMDRKVLLYDSQHPDDDVSRGDLDSDEEKAQWLEDLEDYRSGARRDEINASLVASLAEKVGRLANSSGENQTLAESEGPWNPHPMSGWAAFH</sequence>
<protein>
    <recommendedName>
        <fullName evidence="7">Guanine nucleotide-binding protein subunit beta-like protein</fullName>
    </recommendedName>
</protein>
<feature type="repeat" description="WD" evidence="3">
    <location>
        <begin position="83"/>
        <end position="122"/>
    </location>
</feature>
<evidence type="ECO:0008006" key="7">
    <source>
        <dbReference type="Google" id="ProtNLM"/>
    </source>
</evidence>